<evidence type="ECO:0000256" key="3">
    <source>
        <dbReference type="ARBA" id="ARBA00022960"/>
    </source>
</evidence>
<feature type="coiled-coil region" evidence="6">
    <location>
        <begin position="89"/>
        <end position="116"/>
    </location>
</feature>
<evidence type="ECO:0000313" key="8">
    <source>
        <dbReference type="EMBL" id="GGI96253.1"/>
    </source>
</evidence>
<evidence type="ECO:0000256" key="5">
    <source>
        <dbReference type="PIRNR" id="PIRNR038471"/>
    </source>
</evidence>
<gene>
    <name evidence="8" type="primary">mreC</name>
    <name evidence="8" type="ORF">GCM10010885_02370</name>
</gene>
<sequence>MRVSRLFSNRTLFVLLASFVLLTAMAGLTLRSQAALVAWPERVILDIQNAVGALIYRPVSQVSGFLAGIRDLRELYIENAQLKAQLRDYAWLQVQLRDVEAENRRLKQMLGFKSQQGAKYATVPAHVIGRDPSQWNAEVTIDVGRRQGVREDMAVISADGSLVGRIALAGAWSSKVVLITDTQQGDGVSAKVQNGSAEQPFGIVLGANRPDNLLDMEFLSPLANVKPGDTVVTSGLSSVFPPGLLIGTVVRVQPGLQGLTQRALVRPAADLDYLQDVFVVTSPRGGTGG</sequence>
<evidence type="ECO:0000256" key="6">
    <source>
        <dbReference type="SAM" id="Coils"/>
    </source>
</evidence>
<dbReference type="Pfam" id="PF04085">
    <property type="entry name" value="MreC"/>
    <property type="match status" value="1"/>
</dbReference>
<name>A0A917NGL3_9BACL</name>
<dbReference type="PANTHER" id="PTHR34138">
    <property type="entry name" value="CELL SHAPE-DETERMINING PROTEIN MREC"/>
    <property type="match status" value="1"/>
</dbReference>
<dbReference type="PIRSF" id="PIRSF038471">
    <property type="entry name" value="MreC"/>
    <property type="match status" value="1"/>
</dbReference>
<dbReference type="Gene3D" id="2.40.10.350">
    <property type="entry name" value="Rod shape-determining protein MreC, domain 2"/>
    <property type="match status" value="1"/>
</dbReference>
<comment type="caution">
    <text evidence="8">The sequence shown here is derived from an EMBL/GenBank/DDBJ whole genome shotgun (WGS) entry which is preliminary data.</text>
</comment>
<dbReference type="InterPro" id="IPR055342">
    <property type="entry name" value="MreC_beta-barrel_core"/>
</dbReference>
<dbReference type="PANTHER" id="PTHR34138:SF1">
    <property type="entry name" value="CELL SHAPE-DETERMINING PROTEIN MREC"/>
    <property type="match status" value="1"/>
</dbReference>
<proteinExistence type="inferred from homology"/>
<dbReference type="GO" id="GO:0005886">
    <property type="term" value="C:plasma membrane"/>
    <property type="evidence" value="ECO:0007669"/>
    <property type="project" value="TreeGrafter"/>
</dbReference>
<keyword evidence="3 5" id="KW-0133">Cell shape</keyword>
<evidence type="ECO:0000256" key="1">
    <source>
        <dbReference type="ARBA" id="ARBA00009369"/>
    </source>
</evidence>
<dbReference type="Proteomes" id="UP000637695">
    <property type="component" value="Unassembled WGS sequence"/>
</dbReference>
<dbReference type="InterPro" id="IPR042177">
    <property type="entry name" value="Cell/Rod_1"/>
</dbReference>
<dbReference type="Gene3D" id="2.40.10.340">
    <property type="entry name" value="Rod shape-determining protein MreC, domain 1"/>
    <property type="match status" value="1"/>
</dbReference>
<keyword evidence="9" id="KW-1185">Reference proteome</keyword>
<dbReference type="NCBIfam" id="TIGR00219">
    <property type="entry name" value="mreC"/>
    <property type="match status" value="1"/>
</dbReference>
<evidence type="ECO:0000259" key="7">
    <source>
        <dbReference type="Pfam" id="PF04085"/>
    </source>
</evidence>
<dbReference type="AlphaFoldDB" id="A0A917NGL3"/>
<dbReference type="InterPro" id="IPR007221">
    <property type="entry name" value="MreC"/>
</dbReference>
<evidence type="ECO:0000313" key="9">
    <source>
        <dbReference type="Proteomes" id="UP000637695"/>
    </source>
</evidence>
<organism evidence="8 9">
    <name type="scientific">Alicyclobacillus cellulosilyticus</name>
    <dbReference type="NCBI Taxonomy" id="1003997"/>
    <lineage>
        <taxon>Bacteria</taxon>
        <taxon>Bacillati</taxon>
        <taxon>Bacillota</taxon>
        <taxon>Bacilli</taxon>
        <taxon>Bacillales</taxon>
        <taxon>Alicyclobacillaceae</taxon>
        <taxon>Alicyclobacillus</taxon>
    </lineage>
</organism>
<accession>A0A917NGL3</accession>
<reference evidence="8" key="2">
    <citation type="submission" date="2020-09" db="EMBL/GenBank/DDBJ databases">
        <authorList>
            <person name="Sun Q."/>
            <person name="Ohkuma M."/>
        </authorList>
    </citation>
    <scope>NUCLEOTIDE SEQUENCE</scope>
    <source>
        <strain evidence="8">JCM 18487</strain>
    </source>
</reference>
<evidence type="ECO:0000256" key="4">
    <source>
        <dbReference type="ARBA" id="ARBA00032089"/>
    </source>
</evidence>
<comment type="similarity">
    <text evidence="1 5">Belongs to the MreC family.</text>
</comment>
<dbReference type="EMBL" id="BMOY01000002">
    <property type="protein sequence ID" value="GGI96253.1"/>
    <property type="molecule type" value="Genomic_DNA"/>
</dbReference>
<protein>
    <recommendedName>
        <fullName evidence="2 5">Cell shape-determining protein MreC</fullName>
    </recommendedName>
    <alternativeName>
        <fullName evidence="4 5">Cell shape protein MreC</fullName>
    </alternativeName>
</protein>
<evidence type="ECO:0000256" key="2">
    <source>
        <dbReference type="ARBA" id="ARBA00013855"/>
    </source>
</evidence>
<feature type="domain" description="Rod shape-determining protein MreC beta-barrel core" evidence="7">
    <location>
        <begin position="127"/>
        <end position="280"/>
    </location>
</feature>
<dbReference type="GO" id="GO:0008360">
    <property type="term" value="P:regulation of cell shape"/>
    <property type="evidence" value="ECO:0007669"/>
    <property type="project" value="UniProtKB-KW"/>
</dbReference>
<dbReference type="InterPro" id="IPR042175">
    <property type="entry name" value="Cell/Rod_MreC_2"/>
</dbReference>
<comment type="function">
    <text evidence="5">Involved in formation and maintenance of cell shape.</text>
</comment>
<keyword evidence="6" id="KW-0175">Coiled coil</keyword>
<reference evidence="8" key="1">
    <citation type="journal article" date="2014" name="Int. J. Syst. Evol. Microbiol.">
        <title>Complete genome sequence of Corynebacterium casei LMG S-19264T (=DSM 44701T), isolated from a smear-ripened cheese.</title>
        <authorList>
            <consortium name="US DOE Joint Genome Institute (JGI-PGF)"/>
            <person name="Walter F."/>
            <person name="Albersmeier A."/>
            <person name="Kalinowski J."/>
            <person name="Ruckert C."/>
        </authorList>
    </citation>
    <scope>NUCLEOTIDE SEQUENCE</scope>
    <source>
        <strain evidence="8">JCM 18487</strain>
    </source>
</reference>